<proteinExistence type="predicted"/>
<name>A0A0D6JHN2_9HYPH</name>
<protein>
    <submittedName>
        <fullName evidence="1">Uncharacterized protein</fullName>
    </submittedName>
</protein>
<evidence type="ECO:0000313" key="1">
    <source>
        <dbReference type="EMBL" id="CPR21167.1"/>
    </source>
</evidence>
<reference evidence="2" key="1">
    <citation type="submission" date="2015-02" db="EMBL/GenBank/DDBJ databases">
        <authorList>
            <person name="Chooi Y.-H."/>
        </authorList>
    </citation>
    <scope>NUCLEOTIDE SEQUENCE [LARGE SCALE GENOMIC DNA]</scope>
    <source>
        <strain evidence="2">strain Y</strain>
    </source>
</reference>
<dbReference type="KEGG" id="fiy:BN1229_v1_2932"/>
<dbReference type="EMBL" id="LN829119">
    <property type="protein sequence ID" value="CPR21167.1"/>
    <property type="molecule type" value="Genomic_DNA"/>
</dbReference>
<dbReference type="Proteomes" id="UP000033187">
    <property type="component" value="Chromosome 1"/>
</dbReference>
<keyword evidence="2" id="KW-1185">Reference proteome</keyword>
<gene>
    <name evidence="1" type="ORF">YBN1229_v1_2932</name>
</gene>
<sequence length="76" mass="8871">MLRGELHYETRSAKHADLAKLLDKRAIILRQSNELLERIRGSIYGAVQHQASRMSYVKRGRRTHFTRRGRGRRSPG</sequence>
<dbReference type="AlphaFoldDB" id="A0A0D6JHN2"/>
<evidence type="ECO:0000313" key="2">
    <source>
        <dbReference type="Proteomes" id="UP000033187"/>
    </source>
</evidence>
<accession>A0A0D6JHN2</accession>
<organism evidence="1 2">
    <name type="scientific">Candidatus Filomicrobium marinum</name>
    <dbReference type="NCBI Taxonomy" id="1608628"/>
    <lineage>
        <taxon>Bacteria</taxon>
        <taxon>Pseudomonadati</taxon>
        <taxon>Pseudomonadota</taxon>
        <taxon>Alphaproteobacteria</taxon>
        <taxon>Hyphomicrobiales</taxon>
        <taxon>Hyphomicrobiaceae</taxon>
        <taxon>Filomicrobium</taxon>
    </lineage>
</organism>